<feature type="domain" description="SOS1/NGEF-like PH" evidence="2">
    <location>
        <begin position="89"/>
        <end position="190"/>
    </location>
</feature>
<dbReference type="Pfam" id="PF22697">
    <property type="entry name" value="SOS1_NGEF_PH"/>
    <property type="match status" value="1"/>
</dbReference>
<proteinExistence type="predicted"/>
<evidence type="ECO:0000313" key="3">
    <source>
        <dbReference type="EMBL" id="KAL1513472.1"/>
    </source>
</evidence>
<protein>
    <recommendedName>
        <fullName evidence="2">SOS1/NGEF-like PH domain-containing protein</fullName>
    </recommendedName>
</protein>
<evidence type="ECO:0000259" key="2">
    <source>
        <dbReference type="Pfam" id="PF22697"/>
    </source>
</evidence>
<gene>
    <name evidence="3" type="ORF">ABEB36_002878</name>
</gene>
<dbReference type="AlphaFoldDB" id="A0ABD1FAE9"/>
<dbReference type="InterPro" id="IPR051336">
    <property type="entry name" value="RhoGEF_Guanine_NuclExch_SF"/>
</dbReference>
<reference evidence="3 4" key="1">
    <citation type="submission" date="2024-05" db="EMBL/GenBank/DDBJ databases">
        <title>Genetic variation in Jamaican populations of the coffee berry borer (Hypothenemus hampei).</title>
        <authorList>
            <person name="Errbii M."/>
            <person name="Myrie A."/>
        </authorList>
    </citation>
    <scope>NUCLEOTIDE SEQUENCE [LARGE SCALE GENOMIC DNA]</scope>
    <source>
        <strain evidence="3">JA-Hopewell-2020-01-JO</strain>
        <tissue evidence="3">Whole body</tissue>
    </source>
</reference>
<dbReference type="GO" id="GO:0005085">
    <property type="term" value="F:guanyl-nucleotide exchange factor activity"/>
    <property type="evidence" value="ECO:0007669"/>
    <property type="project" value="UniProtKB-KW"/>
</dbReference>
<dbReference type="InterPro" id="IPR055251">
    <property type="entry name" value="SOS1_NGEF_PH"/>
</dbReference>
<organism evidence="3 4">
    <name type="scientific">Hypothenemus hampei</name>
    <name type="common">Coffee berry borer</name>
    <dbReference type="NCBI Taxonomy" id="57062"/>
    <lineage>
        <taxon>Eukaryota</taxon>
        <taxon>Metazoa</taxon>
        <taxon>Ecdysozoa</taxon>
        <taxon>Arthropoda</taxon>
        <taxon>Hexapoda</taxon>
        <taxon>Insecta</taxon>
        <taxon>Pterygota</taxon>
        <taxon>Neoptera</taxon>
        <taxon>Endopterygota</taxon>
        <taxon>Coleoptera</taxon>
        <taxon>Polyphaga</taxon>
        <taxon>Cucujiformia</taxon>
        <taxon>Curculionidae</taxon>
        <taxon>Scolytinae</taxon>
        <taxon>Hypothenemus</taxon>
    </lineage>
</organism>
<name>A0ABD1FAE9_HYPHA</name>
<dbReference type="Gene3D" id="2.30.29.30">
    <property type="entry name" value="Pleckstrin-homology domain (PH domain)/Phosphotyrosine-binding domain (PTB)"/>
    <property type="match status" value="1"/>
</dbReference>
<dbReference type="InterPro" id="IPR011993">
    <property type="entry name" value="PH-like_dom_sf"/>
</dbReference>
<comment type="caution">
    <text evidence="3">The sequence shown here is derived from an EMBL/GenBank/DDBJ whole genome shotgun (WGS) entry which is preliminary data.</text>
</comment>
<dbReference type="SUPFAM" id="SSF50729">
    <property type="entry name" value="PH domain-like"/>
    <property type="match status" value="1"/>
</dbReference>
<accession>A0ABD1FAE9</accession>
<dbReference type="PANTHER" id="PTHR22826">
    <property type="entry name" value="RHO GUANINE EXCHANGE FACTOR-RELATED"/>
    <property type="match status" value="1"/>
</dbReference>
<dbReference type="Proteomes" id="UP001566132">
    <property type="component" value="Unassembled WGS sequence"/>
</dbReference>
<dbReference type="EMBL" id="JBDJPC010000002">
    <property type="protein sequence ID" value="KAL1513472.1"/>
    <property type="molecule type" value="Genomic_DNA"/>
</dbReference>
<dbReference type="PANTHER" id="PTHR22826:SF106">
    <property type="entry name" value="TRIO, ISOFORM A"/>
    <property type="match status" value="1"/>
</dbReference>
<evidence type="ECO:0000256" key="1">
    <source>
        <dbReference type="ARBA" id="ARBA00022658"/>
    </source>
</evidence>
<keyword evidence="1" id="KW-0344">Guanine-nucleotide releasing factor</keyword>
<sequence>MENNNFHEIDLRCENVNLARPRSAHVGFFNRVLRKTFSRKKRRVTTAVADSELMKNSISSPSNVCKVSVEEEDFTNSRNSIVSCPFNISGYGEFLLMDEFIVKKPEKMVLMMFLYEKIIIFTKKKSNEESYYYVGSIKMNHLGLEPNSKNLKILMLKDHYASARFHKEIIFTLKARSEYIQSQWRKALEKCLWNQLLEAKKTTELEKSQNKLT</sequence>
<keyword evidence="4" id="KW-1185">Reference proteome</keyword>
<evidence type="ECO:0000313" key="4">
    <source>
        <dbReference type="Proteomes" id="UP001566132"/>
    </source>
</evidence>